<protein>
    <recommendedName>
        <fullName evidence="3">DNA-directed RNA polymerase RpoA/D/Rpb3-type domain-containing protein</fullName>
    </recommendedName>
</protein>
<evidence type="ECO:0000256" key="1">
    <source>
        <dbReference type="ARBA" id="ARBA00022478"/>
    </source>
</evidence>
<sequence>MDPVISAISTEFLHEKERGRNEEEDVLRFTLSGVNVSIANALRRTVLSDIPTVTLNTEPYDSNQCVIEVNTTRLHNEMLKHRLSCIPIHMTDLDLLPDKYRLVLDMQNDTDNMIIVTSENFRIQNKETGNFLVDHEMRSIFPPNPITNMFIDFARIRPKIGDSIPGEHIKLTAEFSVHTAKDNSMFNVVSKCSYGNTVDQRAAEGVWTAQEVKLSEDGETEEEIEFQKRNFYLLDAFRYFKPDSFDFVIQTLGIFENKDILKKACIILVAKFEKLFNDLDKDDVSILVSETTIDHCYDVVLDNEDYTMGKVLEYILYEKYYVEDKSLSFCGFKKFHPHNPDSTLRLAFQEPAGKSKVSEYVKYACLQAVDVFKKMYKLF</sequence>
<reference evidence="4" key="1">
    <citation type="journal article" date="2020" name="Nature">
        <title>Giant virus diversity and host interactions through global metagenomics.</title>
        <authorList>
            <person name="Schulz F."/>
            <person name="Roux S."/>
            <person name="Paez-Espino D."/>
            <person name="Jungbluth S."/>
            <person name="Walsh D.A."/>
            <person name="Denef V.J."/>
            <person name="McMahon K.D."/>
            <person name="Konstantinidis K.T."/>
            <person name="Eloe-Fadrosh E.A."/>
            <person name="Kyrpides N.C."/>
            <person name="Woyke T."/>
        </authorList>
    </citation>
    <scope>NUCLEOTIDE SEQUENCE</scope>
    <source>
        <strain evidence="4">GVMAG-M-3300023184-190</strain>
    </source>
</reference>
<dbReference type="GO" id="GO:0006351">
    <property type="term" value="P:DNA-templated transcription"/>
    <property type="evidence" value="ECO:0007669"/>
    <property type="project" value="InterPro"/>
</dbReference>
<keyword evidence="2" id="KW-0804">Transcription</keyword>
<feature type="domain" description="DNA-directed RNA polymerase RpoA/D/Rpb3-type" evidence="3">
    <location>
        <begin position="26"/>
        <end position="278"/>
    </location>
</feature>
<dbReference type="Gene3D" id="3.30.1360.10">
    <property type="entry name" value="RNA polymerase, RBP11-like subunit"/>
    <property type="match status" value="2"/>
</dbReference>
<dbReference type="PANTHER" id="PTHR11800">
    <property type="entry name" value="DNA-DIRECTED RNA POLYMERASE"/>
    <property type="match status" value="1"/>
</dbReference>
<dbReference type="GO" id="GO:0005666">
    <property type="term" value="C:RNA polymerase III complex"/>
    <property type="evidence" value="ECO:0007669"/>
    <property type="project" value="TreeGrafter"/>
</dbReference>
<dbReference type="GO" id="GO:0046983">
    <property type="term" value="F:protein dimerization activity"/>
    <property type="evidence" value="ECO:0007669"/>
    <property type="project" value="InterPro"/>
</dbReference>
<dbReference type="Pfam" id="PF01193">
    <property type="entry name" value="RNA_pol_L"/>
    <property type="match status" value="1"/>
</dbReference>
<dbReference type="SMART" id="SM00662">
    <property type="entry name" value="RPOLD"/>
    <property type="match status" value="1"/>
</dbReference>
<dbReference type="GO" id="GO:0003899">
    <property type="term" value="F:DNA-directed RNA polymerase activity"/>
    <property type="evidence" value="ECO:0007669"/>
    <property type="project" value="InterPro"/>
</dbReference>
<name>A0A6C0I5K1_9ZZZZ</name>
<dbReference type="AlphaFoldDB" id="A0A6C0I5K1"/>
<evidence type="ECO:0000313" key="4">
    <source>
        <dbReference type="EMBL" id="QHT87685.1"/>
    </source>
</evidence>
<dbReference type="GO" id="GO:0005736">
    <property type="term" value="C:RNA polymerase I complex"/>
    <property type="evidence" value="ECO:0007669"/>
    <property type="project" value="TreeGrafter"/>
</dbReference>
<dbReference type="InterPro" id="IPR036603">
    <property type="entry name" value="RBP11-like"/>
</dbReference>
<evidence type="ECO:0000256" key="2">
    <source>
        <dbReference type="ARBA" id="ARBA00023163"/>
    </source>
</evidence>
<dbReference type="Gene3D" id="2.170.120.12">
    <property type="entry name" value="DNA-directed RNA polymerase, insert domain"/>
    <property type="match status" value="1"/>
</dbReference>
<dbReference type="SUPFAM" id="SSF55257">
    <property type="entry name" value="RBP11-like subunits of RNA polymerase"/>
    <property type="match status" value="2"/>
</dbReference>
<proteinExistence type="predicted"/>
<accession>A0A6C0I5K1</accession>
<organism evidence="4">
    <name type="scientific">viral metagenome</name>
    <dbReference type="NCBI Taxonomy" id="1070528"/>
    <lineage>
        <taxon>unclassified sequences</taxon>
        <taxon>metagenomes</taxon>
        <taxon>organismal metagenomes</taxon>
    </lineage>
</organism>
<keyword evidence="1" id="KW-0240">DNA-directed RNA polymerase</keyword>
<dbReference type="SUPFAM" id="SSF56553">
    <property type="entry name" value="Insert subdomain of RNA polymerase alpha subunit"/>
    <property type="match status" value="1"/>
</dbReference>
<dbReference type="InterPro" id="IPR050518">
    <property type="entry name" value="Rpo3/RPB3_RNA_Pol_subunit"/>
</dbReference>
<dbReference type="InterPro" id="IPR011263">
    <property type="entry name" value="DNA-dir_RNA_pol_RpoA/D/Rpb3"/>
</dbReference>
<dbReference type="EMBL" id="MN740097">
    <property type="protein sequence ID" value="QHT87685.1"/>
    <property type="molecule type" value="Genomic_DNA"/>
</dbReference>
<dbReference type="InterPro" id="IPR036643">
    <property type="entry name" value="RNApol_insert_sf"/>
</dbReference>
<dbReference type="PANTHER" id="PTHR11800:SF13">
    <property type="entry name" value="DNA-DIRECTED RNA POLYMERASES I AND III SUBUNIT RPAC1"/>
    <property type="match status" value="1"/>
</dbReference>
<evidence type="ECO:0000259" key="3">
    <source>
        <dbReference type="SMART" id="SM00662"/>
    </source>
</evidence>